<feature type="domain" description="CCHC-type" evidence="8">
    <location>
        <begin position="210"/>
        <end position="226"/>
    </location>
</feature>
<keyword evidence="7" id="KW-0732">Signal</keyword>
<evidence type="ECO:0000313" key="10">
    <source>
        <dbReference type="Proteomes" id="UP000595140"/>
    </source>
</evidence>
<dbReference type="GO" id="GO:0009873">
    <property type="term" value="P:ethylene-activated signaling pathway"/>
    <property type="evidence" value="ECO:0007669"/>
    <property type="project" value="UniProtKB-KW"/>
</dbReference>
<evidence type="ECO:0000256" key="4">
    <source>
        <dbReference type="ARBA" id="ARBA00023242"/>
    </source>
</evidence>
<keyword evidence="5" id="KW-0863">Zinc-finger</keyword>
<dbReference type="Pfam" id="PF14223">
    <property type="entry name" value="Retrotran_gag_2"/>
    <property type="match status" value="1"/>
</dbReference>
<dbReference type="InterPro" id="IPR006957">
    <property type="entry name" value="EIN3"/>
</dbReference>
<evidence type="ECO:0000256" key="5">
    <source>
        <dbReference type="PROSITE-ProRule" id="PRU00047"/>
    </source>
</evidence>
<dbReference type="Pfam" id="PF04873">
    <property type="entry name" value="EIN3_DNA-bd"/>
    <property type="match status" value="2"/>
</dbReference>
<dbReference type="AlphaFoldDB" id="A0A484L1I4"/>
<dbReference type="GO" id="GO:0003700">
    <property type="term" value="F:DNA-binding transcription factor activity"/>
    <property type="evidence" value="ECO:0007669"/>
    <property type="project" value="InterPro"/>
</dbReference>
<proteinExistence type="inferred from homology"/>
<keyword evidence="5" id="KW-0862">Zinc</keyword>
<comment type="similarity">
    <text evidence="2">Belongs to the EIN3 family.</text>
</comment>
<dbReference type="SUPFAM" id="SSF57756">
    <property type="entry name" value="Retrovirus zinc finger-like domains"/>
    <property type="match status" value="1"/>
</dbReference>
<evidence type="ECO:0000256" key="2">
    <source>
        <dbReference type="ARBA" id="ARBA00009416"/>
    </source>
</evidence>
<dbReference type="InterPro" id="IPR023278">
    <property type="entry name" value="Ethylene_insens-like_DNA-bd"/>
</dbReference>
<dbReference type="SUPFAM" id="SSF116768">
    <property type="entry name" value="DNA-binding domain of EIN3-like"/>
    <property type="match status" value="1"/>
</dbReference>
<dbReference type="GO" id="GO:0003677">
    <property type="term" value="F:DNA binding"/>
    <property type="evidence" value="ECO:0007669"/>
    <property type="project" value="TreeGrafter"/>
</dbReference>
<dbReference type="GO" id="GO:0008270">
    <property type="term" value="F:zinc ion binding"/>
    <property type="evidence" value="ECO:0007669"/>
    <property type="project" value="UniProtKB-KW"/>
</dbReference>
<sequence length="693" mass="77973">MMFFLTVLGFAEYIQQDPPQPNEANDPLVAMVNQAWYHNNYLALNIILEGLGDTLYPVYAGVTLAKELWNSLSKKYQAEDAGTKKFIVGKMLDYKMVDSKSVVAQAEELTVIFNKCNEEKVGVSEAFQVAAIIHKLPRSWEDFQADLKLKRTELNLEQLLTWLRIREEGLARRNGGAKANVVEHPSGSSHGAKDKKKMGPKGGVSKFAGKCYNCGITGHRSSDCRKKKPQKGKKKTTEAMCAELDNLDLCAVVTERELEPLSPGGQTEAAREEEEMGEISYRDLNKRMWKDSMRMQRLGEERESAAAMDNEKIGGGGGDEGEEDSRRSELSRRKKAARSQDAVLKHMVKIMNVCKGQGFVYGIVPEKGKSVTGSSDSLREWWKEKVNFEKNALAAIVEFFPKLLEETQAITNYNNFNSDNPACSIFGASHWIRGCRRRGGPRGLSSGGGDQGVVSLEQGPPPYKKPHDLKKAWKVTVLAGIIKHMSPDLDRMRDLVKHSKSLQNKMSSKESGTWSKVVNREEDILKLVTQKTQNISLCDKQGEEEKTTKCNQHVGSKEKRKCEFEREASMEIALYECPNLRCPKSCLGFGFLDKNSRTEHEKICSFCDGRGEYPEWIEEDMQRSLEEYDSHFDNGGFESYGGQGLRYDPMMMYVDVNMDQVPAQDEQVSGEEVFSSLSTSVWDLAYDDVYQGD</sequence>
<dbReference type="SMART" id="SM00343">
    <property type="entry name" value="ZnF_C2HC"/>
    <property type="match status" value="1"/>
</dbReference>
<dbReference type="InterPro" id="IPR047091">
    <property type="entry name" value="EIN3-like_DNA-bd"/>
</dbReference>
<feature type="region of interest" description="Disordered" evidence="6">
    <location>
        <begin position="258"/>
        <end position="279"/>
    </location>
</feature>
<evidence type="ECO:0000313" key="9">
    <source>
        <dbReference type="EMBL" id="VFQ70152.1"/>
    </source>
</evidence>
<dbReference type="Pfam" id="PF00098">
    <property type="entry name" value="zf-CCHC"/>
    <property type="match status" value="1"/>
</dbReference>
<feature type="compositionally biased region" description="Basic and acidic residues" evidence="6">
    <location>
        <begin position="299"/>
        <end position="312"/>
    </location>
</feature>
<dbReference type="InterPro" id="IPR036875">
    <property type="entry name" value="Znf_CCHC_sf"/>
</dbReference>
<dbReference type="Proteomes" id="UP000595140">
    <property type="component" value="Unassembled WGS sequence"/>
</dbReference>
<dbReference type="Gene3D" id="4.10.60.10">
    <property type="entry name" value="Zinc finger, CCHC-type"/>
    <property type="match status" value="1"/>
</dbReference>
<keyword evidence="3" id="KW-0936">Ethylene signaling pathway</keyword>
<reference evidence="9 10" key="1">
    <citation type="submission" date="2018-04" db="EMBL/GenBank/DDBJ databases">
        <authorList>
            <person name="Vogel A."/>
        </authorList>
    </citation>
    <scope>NUCLEOTIDE SEQUENCE [LARGE SCALE GENOMIC DNA]</scope>
</reference>
<dbReference type="InterPro" id="IPR001878">
    <property type="entry name" value="Znf_CCHC"/>
</dbReference>
<name>A0A484L1I4_9ASTE</name>
<comment type="subcellular location">
    <subcellularLocation>
        <location evidence="1">Nucleus</location>
    </subcellularLocation>
</comment>
<accession>A0A484L1I4</accession>
<dbReference type="PROSITE" id="PS50158">
    <property type="entry name" value="ZF_CCHC"/>
    <property type="match status" value="1"/>
</dbReference>
<feature type="region of interest" description="Disordered" evidence="6">
    <location>
        <begin position="299"/>
        <end position="338"/>
    </location>
</feature>
<feature type="region of interest" description="Disordered" evidence="6">
    <location>
        <begin position="176"/>
        <end position="201"/>
    </location>
</feature>
<dbReference type="PANTHER" id="PTHR33305">
    <property type="entry name" value="ETHYLENE INSENSITIVE 3-LIKE 2 PROTEIN"/>
    <property type="match status" value="1"/>
</dbReference>
<gene>
    <name evidence="9" type="ORF">CCAM_LOCUS11928</name>
</gene>
<evidence type="ECO:0000256" key="7">
    <source>
        <dbReference type="SAM" id="SignalP"/>
    </source>
</evidence>
<dbReference type="GO" id="GO:0005634">
    <property type="term" value="C:nucleus"/>
    <property type="evidence" value="ECO:0007669"/>
    <property type="project" value="UniProtKB-SubCell"/>
</dbReference>
<evidence type="ECO:0000259" key="8">
    <source>
        <dbReference type="PROSITE" id="PS50158"/>
    </source>
</evidence>
<keyword evidence="4" id="KW-0539">Nucleus</keyword>
<dbReference type="OrthoDB" id="2017676at2759"/>
<feature type="chain" id="PRO_5019712039" description="CCHC-type domain-containing protein" evidence="7">
    <location>
        <begin position="17"/>
        <end position="693"/>
    </location>
</feature>
<organism evidence="9 10">
    <name type="scientific">Cuscuta campestris</name>
    <dbReference type="NCBI Taxonomy" id="132261"/>
    <lineage>
        <taxon>Eukaryota</taxon>
        <taxon>Viridiplantae</taxon>
        <taxon>Streptophyta</taxon>
        <taxon>Embryophyta</taxon>
        <taxon>Tracheophyta</taxon>
        <taxon>Spermatophyta</taxon>
        <taxon>Magnoliopsida</taxon>
        <taxon>eudicotyledons</taxon>
        <taxon>Gunneridae</taxon>
        <taxon>Pentapetalae</taxon>
        <taxon>asterids</taxon>
        <taxon>lamiids</taxon>
        <taxon>Solanales</taxon>
        <taxon>Convolvulaceae</taxon>
        <taxon>Cuscuteae</taxon>
        <taxon>Cuscuta</taxon>
        <taxon>Cuscuta subgen. Grammica</taxon>
        <taxon>Cuscuta sect. Cleistogrammica</taxon>
    </lineage>
</organism>
<keyword evidence="10" id="KW-1185">Reference proteome</keyword>
<feature type="signal peptide" evidence="7">
    <location>
        <begin position="1"/>
        <end position="16"/>
    </location>
</feature>
<dbReference type="EMBL" id="OOIL02000889">
    <property type="protein sequence ID" value="VFQ70152.1"/>
    <property type="molecule type" value="Genomic_DNA"/>
</dbReference>
<keyword evidence="5" id="KW-0479">Metal-binding</keyword>
<evidence type="ECO:0000256" key="1">
    <source>
        <dbReference type="ARBA" id="ARBA00004123"/>
    </source>
</evidence>
<protein>
    <recommendedName>
        <fullName evidence="8">CCHC-type domain-containing protein</fullName>
    </recommendedName>
</protein>
<dbReference type="PANTHER" id="PTHR33305:SF29">
    <property type="entry name" value="ETHYLENE INSENSITIVE 3-LIKE 5 PROTEIN"/>
    <property type="match status" value="1"/>
</dbReference>
<dbReference type="Gene3D" id="1.10.3180.10">
    <property type="entry name" value="DNA-binding domain of EIN3-like"/>
    <property type="match status" value="1"/>
</dbReference>
<evidence type="ECO:0000256" key="6">
    <source>
        <dbReference type="SAM" id="MobiDB-lite"/>
    </source>
</evidence>
<evidence type="ECO:0000256" key="3">
    <source>
        <dbReference type="ARBA" id="ARBA00022745"/>
    </source>
</evidence>